<dbReference type="GO" id="GO:0006885">
    <property type="term" value="P:regulation of pH"/>
    <property type="evidence" value="ECO:0007669"/>
    <property type="project" value="UniProtKB-UniRule"/>
</dbReference>
<evidence type="ECO:0000256" key="4">
    <source>
        <dbReference type="ARBA" id="ARBA00022449"/>
    </source>
</evidence>
<dbReference type="Proteomes" id="UP000199183">
    <property type="component" value="Unassembled WGS sequence"/>
</dbReference>
<feature type="transmembrane region" description="Helical" evidence="12">
    <location>
        <begin position="328"/>
        <end position="351"/>
    </location>
</feature>
<dbReference type="InterPro" id="IPR023171">
    <property type="entry name" value="Na/H_antiporter_dom_sf"/>
</dbReference>
<organism evidence="14 15">
    <name type="scientific">Paramicrobacterium humi</name>
    <dbReference type="NCBI Taxonomy" id="640635"/>
    <lineage>
        <taxon>Bacteria</taxon>
        <taxon>Bacillati</taxon>
        <taxon>Actinomycetota</taxon>
        <taxon>Actinomycetes</taxon>
        <taxon>Micrococcales</taxon>
        <taxon>Microbacteriaceae</taxon>
        <taxon>Paramicrobacterium</taxon>
    </lineage>
</organism>
<dbReference type="InterPro" id="IPR036249">
    <property type="entry name" value="Thioredoxin-like_sf"/>
</dbReference>
<comment type="similarity">
    <text evidence="2">In the N-terminal section; belongs to the NhaA Na(+)/H(+) (TC 2.A.33) antiporter family.</text>
</comment>
<keyword evidence="10 12" id="KW-0472">Membrane</keyword>
<keyword evidence="11 12" id="KW-0739">Sodium transport</keyword>
<evidence type="ECO:0000313" key="15">
    <source>
        <dbReference type="Proteomes" id="UP000199183"/>
    </source>
</evidence>
<keyword evidence="4 12" id="KW-0050">Antiport</keyword>
<feature type="transmembrane region" description="Helical" evidence="12">
    <location>
        <begin position="188"/>
        <end position="205"/>
    </location>
</feature>
<evidence type="ECO:0000256" key="3">
    <source>
        <dbReference type="ARBA" id="ARBA00022448"/>
    </source>
</evidence>
<keyword evidence="5 12" id="KW-1003">Cell membrane</keyword>
<feature type="transmembrane region" description="Helical" evidence="12">
    <location>
        <begin position="371"/>
        <end position="390"/>
    </location>
</feature>
<dbReference type="RefSeq" id="WP_218132615.1">
    <property type="nucleotide sequence ID" value="NZ_FNRY01000001.1"/>
</dbReference>
<dbReference type="SUPFAM" id="SSF52833">
    <property type="entry name" value="Thioredoxin-like"/>
    <property type="match status" value="1"/>
</dbReference>
<dbReference type="Gene3D" id="1.20.1530.10">
    <property type="entry name" value="Na+/H+ antiporter like domain"/>
    <property type="match status" value="1"/>
</dbReference>
<comment type="subcellular location">
    <subcellularLocation>
        <location evidence="1">Cell inner membrane</location>
        <topology evidence="1">Multi-pass membrane protein</topology>
    </subcellularLocation>
    <subcellularLocation>
        <location evidence="12">Cell membrane</location>
        <topology evidence="12">Multi-pass membrane protein</topology>
    </subcellularLocation>
</comment>
<feature type="transmembrane region" description="Helical" evidence="12">
    <location>
        <begin position="402"/>
        <end position="421"/>
    </location>
</feature>
<evidence type="ECO:0000256" key="1">
    <source>
        <dbReference type="ARBA" id="ARBA00004429"/>
    </source>
</evidence>
<keyword evidence="3 12" id="KW-0813">Transport</keyword>
<keyword evidence="7 12" id="KW-1133">Transmembrane helix</keyword>
<dbReference type="AlphaFoldDB" id="A0A1H4M4H8"/>
<dbReference type="Gene3D" id="3.40.30.10">
    <property type="entry name" value="Glutaredoxin"/>
    <property type="match status" value="1"/>
</dbReference>
<sequence>MTNARVRTKSVVRRAPRRFRSETLAAVILVAATVAALVWANVGSSYAAFWNTHAAFSVGGGTLDLTVKEWVDEALMTVFFFAIGLDVRREFALGELRRPAAAMLPILAAIGGLVIPALVFLLINPSGPASSAWGAVISTVTAFAIGMLALIGPRSASSLRVFVLGFAVVDDIGALTVIALFYTQSLQPLWLIPIAAGLGLTWWLARRGVWRSLGYIVIGVIVWYCTLQSGVHATLAGVLLALLMPVYATRMSDVDSAARVTHLFRQTPRPDLAALARSSINRATPLNQRLSQAIEPYSQFVVVPLFALSNAGVALSGEAIASAFASSLTWGILAGLVVGKLIGVGGTTALVLKLRPAKGARGLDVPRSFGVGALGGVGFTISLLVIDLGVPDRRLADEARIGVLLAAVVAVLVAWLIFALGTRFAPLPPPRGLTLPRRVDPQVDHVRGPASAPVTIVVYADMGELYRTRVAEALSEAHRIFGDDVRIVYRHHIVDQRLVPVAIALEAAGAQDRFWQVHDRLSRQAEPPTVDGFLEVAASLGVDTDKLTRDVRELHNLDLIQSQSAEADDAGLPHWPAVFLNGRRLLGPANTAVIARAVRRTLESTENTG</sequence>
<dbReference type="PANTHER" id="PTHR30341">
    <property type="entry name" value="SODIUM ION/PROTON ANTIPORTER NHAA-RELATED"/>
    <property type="match status" value="1"/>
</dbReference>
<feature type="transmembrane region" description="Helical" evidence="12">
    <location>
        <begin position="162"/>
        <end position="182"/>
    </location>
</feature>
<evidence type="ECO:0000313" key="14">
    <source>
        <dbReference type="EMBL" id="SEB77312.1"/>
    </source>
</evidence>
<feature type="transmembrane region" description="Helical" evidence="12">
    <location>
        <begin position="100"/>
        <end position="123"/>
    </location>
</feature>
<feature type="domain" description="Thioredoxin-like fold" evidence="13">
    <location>
        <begin position="444"/>
        <end position="592"/>
    </location>
</feature>
<evidence type="ECO:0000256" key="11">
    <source>
        <dbReference type="ARBA" id="ARBA00023201"/>
    </source>
</evidence>
<dbReference type="GO" id="GO:0015385">
    <property type="term" value="F:sodium:proton antiporter activity"/>
    <property type="evidence" value="ECO:0007669"/>
    <property type="project" value="UniProtKB-UniRule"/>
</dbReference>
<keyword evidence="6 12" id="KW-0812">Transmembrane</keyword>
<comment type="similarity">
    <text evidence="12">Belongs to the NhaA Na(+)/H(+) (TC 2.A.33) antiporter family.</text>
</comment>
<evidence type="ECO:0000256" key="2">
    <source>
        <dbReference type="ARBA" id="ARBA00007006"/>
    </source>
</evidence>
<keyword evidence="9 12" id="KW-0406">Ion transport</keyword>
<protein>
    <recommendedName>
        <fullName evidence="12">Na(+)/H(+) antiporter NhaA</fullName>
    </recommendedName>
    <alternativeName>
        <fullName evidence="12">Sodium/proton antiporter NhaA</fullName>
    </alternativeName>
</protein>
<dbReference type="STRING" id="640635.SAMN04489806_1738"/>
<dbReference type="PANTHER" id="PTHR30341:SF0">
    <property type="entry name" value="NA(+)_H(+) ANTIPORTER NHAA"/>
    <property type="match status" value="1"/>
</dbReference>
<evidence type="ECO:0000256" key="10">
    <source>
        <dbReference type="ARBA" id="ARBA00023136"/>
    </source>
</evidence>
<evidence type="ECO:0000256" key="12">
    <source>
        <dbReference type="HAMAP-Rule" id="MF_01844"/>
    </source>
</evidence>
<proteinExistence type="inferred from homology"/>
<reference evidence="14 15" key="1">
    <citation type="submission" date="2016-10" db="EMBL/GenBank/DDBJ databases">
        <authorList>
            <person name="de Groot N.N."/>
        </authorList>
    </citation>
    <scope>NUCLEOTIDE SEQUENCE [LARGE SCALE GENOMIC DNA]</scope>
    <source>
        <strain evidence="14 15">DSM 21799</strain>
    </source>
</reference>
<keyword evidence="15" id="KW-1185">Reference proteome</keyword>
<dbReference type="InterPro" id="IPR012336">
    <property type="entry name" value="Thioredoxin-like_fold"/>
</dbReference>
<evidence type="ECO:0000256" key="6">
    <source>
        <dbReference type="ARBA" id="ARBA00022692"/>
    </source>
</evidence>
<evidence type="ECO:0000256" key="9">
    <source>
        <dbReference type="ARBA" id="ARBA00023065"/>
    </source>
</evidence>
<evidence type="ECO:0000256" key="7">
    <source>
        <dbReference type="ARBA" id="ARBA00022989"/>
    </source>
</evidence>
<dbReference type="NCBIfam" id="TIGR00773">
    <property type="entry name" value="NhaA"/>
    <property type="match status" value="1"/>
</dbReference>
<name>A0A1H4M4H8_9MICO</name>
<comment type="catalytic activity">
    <reaction evidence="12">
        <text>Na(+)(in) + 2 H(+)(out) = Na(+)(out) + 2 H(+)(in)</text>
        <dbReference type="Rhea" id="RHEA:29251"/>
        <dbReference type="ChEBI" id="CHEBI:15378"/>
        <dbReference type="ChEBI" id="CHEBI:29101"/>
    </reaction>
</comment>
<dbReference type="GO" id="GO:0005886">
    <property type="term" value="C:plasma membrane"/>
    <property type="evidence" value="ECO:0007669"/>
    <property type="project" value="UniProtKB-SubCell"/>
</dbReference>
<accession>A0A1H4M4H8</accession>
<dbReference type="HAMAP" id="MF_01844">
    <property type="entry name" value="NhaA"/>
    <property type="match status" value="1"/>
</dbReference>
<feature type="transmembrane region" description="Helical" evidence="12">
    <location>
        <begin position="212"/>
        <end position="243"/>
    </location>
</feature>
<dbReference type="Pfam" id="PF06965">
    <property type="entry name" value="Na_H_antiport_1"/>
    <property type="match status" value="1"/>
</dbReference>
<keyword evidence="8 12" id="KW-0915">Sodium</keyword>
<dbReference type="Pfam" id="PF13462">
    <property type="entry name" value="Thioredoxin_4"/>
    <property type="match status" value="1"/>
</dbReference>
<dbReference type="InterPro" id="IPR004670">
    <property type="entry name" value="NhaA"/>
</dbReference>
<feature type="transmembrane region" description="Helical" evidence="12">
    <location>
        <begin position="23"/>
        <end position="50"/>
    </location>
</feature>
<feature type="transmembrane region" description="Helical" evidence="12">
    <location>
        <begin position="129"/>
        <end position="150"/>
    </location>
</feature>
<evidence type="ECO:0000256" key="5">
    <source>
        <dbReference type="ARBA" id="ARBA00022475"/>
    </source>
</evidence>
<evidence type="ECO:0000259" key="13">
    <source>
        <dbReference type="Pfam" id="PF13462"/>
    </source>
</evidence>
<comment type="function">
    <text evidence="12">Na(+)/H(+) antiporter that extrudes sodium in exchange for external protons.</text>
</comment>
<gene>
    <name evidence="12" type="primary">nhaA</name>
    <name evidence="14" type="ORF">SAMN04489806_1738</name>
</gene>
<evidence type="ECO:0000256" key="8">
    <source>
        <dbReference type="ARBA" id="ARBA00023053"/>
    </source>
</evidence>
<dbReference type="EMBL" id="FNRY01000001">
    <property type="protein sequence ID" value="SEB77312.1"/>
    <property type="molecule type" value="Genomic_DNA"/>
</dbReference>